<dbReference type="Proteomes" id="UP000288805">
    <property type="component" value="Unassembled WGS sequence"/>
</dbReference>
<proteinExistence type="predicted"/>
<gene>
    <name evidence="2" type="ORF">CK203_116075</name>
</gene>
<feature type="region of interest" description="Disordered" evidence="1">
    <location>
        <begin position="50"/>
        <end position="97"/>
    </location>
</feature>
<evidence type="ECO:0000313" key="2">
    <source>
        <dbReference type="EMBL" id="RVW11949.1"/>
    </source>
</evidence>
<comment type="caution">
    <text evidence="2">The sequence shown here is derived from an EMBL/GenBank/DDBJ whole genome shotgun (WGS) entry which is preliminary data.</text>
</comment>
<organism evidence="2 3">
    <name type="scientific">Vitis vinifera</name>
    <name type="common">Grape</name>
    <dbReference type="NCBI Taxonomy" id="29760"/>
    <lineage>
        <taxon>Eukaryota</taxon>
        <taxon>Viridiplantae</taxon>
        <taxon>Streptophyta</taxon>
        <taxon>Embryophyta</taxon>
        <taxon>Tracheophyta</taxon>
        <taxon>Spermatophyta</taxon>
        <taxon>Magnoliopsida</taxon>
        <taxon>eudicotyledons</taxon>
        <taxon>Gunneridae</taxon>
        <taxon>Pentapetalae</taxon>
        <taxon>rosids</taxon>
        <taxon>Vitales</taxon>
        <taxon>Vitaceae</taxon>
        <taxon>Viteae</taxon>
        <taxon>Vitis</taxon>
    </lineage>
</organism>
<name>A0A438BLX5_VITVI</name>
<accession>A0A438BLX5</accession>
<dbReference type="EMBL" id="QGNW01002725">
    <property type="protein sequence ID" value="RVW11949.1"/>
    <property type="molecule type" value="Genomic_DNA"/>
</dbReference>
<reference evidence="2 3" key="1">
    <citation type="journal article" date="2018" name="PLoS Genet.">
        <title>Population sequencing reveals clonal diversity and ancestral inbreeding in the grapevine cultivar Chardonnay.</title>
        <authorList>
            <person name="Roach M.J."/>
            <person name="Johnson D.L."/>
            <person name="Bohlmann J."/>
            <person name="van Vuuren H.J."/>
            <person name="Jones S.J."/>
            <person name="Pretorius I.S."/>
            <person name="Schmidt S.A."/>
            <person name="Borneman A.R."/>
        </authorList>
    </citation>
    <scope>NUCLEOTIDE SEQUENCE [LARGE SCALE GENOMIC DNA]</scope>
    <source>
        <strain evidence="3">cv. Chardonnay</strain>
        <tissue evidence="2">Leaf</tissue>
    </source>
</reference>
<dbReference type="AlphaFoldDB" id="A0A438BLX5"/>
<sequence length="147" mass="15734">MTTRGVQSPTAIHFSIDGRPSVLEARHIAEALQIPYELEVGRLFCTSWSPSHGSTTSASTARAWRAPDRDHTTNATPEATSIAPPTTPTVPLVAPTTSESSITIWTSKFRVLHLGLLPPPQPDLPTSSAPIALPEDTTPTEVRIPPP</sequence>
<evidence type="ECO:0000313" key="3">
    <source>
        <dbReference type="Proteomes" id="UP000288805"/>
    </source>
</evidence>
<feature type="compositionally biased region" description="Low complexity" evidence="1">
    <location>
        <begin position="50"/>
        <end position="64"/>
    </location>
</feature>
<feature type="region of interest" description="Disordered" evidence="1">
    <location>
        <begin position="118"/>
        <end position="147"/>
    </location>
</feature>
<evidence type="ECO:0000256" key="1">
    <source>
        <dbReference type="SAM" id="MobiDB-lite"/>
    </source>
</evidence>
<protein>
    <submittedName>
        <fullName evidence="2">Uncharacterized protein</fullName>
    </submittedName>
</protein>